<organism evidence="2 3">
    <name type="scientific">Chryseotalea sanaruensis</name>
    <dbReference type="NCBI Taxonomy" id="2482724"/>
    <lineage>
        <taxon>Bacteria</taxon>
        <taxon>Pseudomonadati</taxon>
        <taxon>Bacteroidota</taxon>
        <taxon>Cytophagia</taxon>
        <taxon>Cytophagales</taxon>
        <taxon>Chryseotaleaceae</taxon>
        <taxon>Chryseotalea</taxon>
    </lineage>
</organism>
<evidence type="ECO:0000313" key="3">
    <source>
        <dbReference type="Proteomes" id="UP000288227"/>
    </source>
</evidence>
<evidence type="ECO:0000313" key="2">
    <source>
        <dbReference type="EMBL" id="GCC50385.1"/>
    </source>
</evidence>
<dbReference type="OrthoDB" id="118896at2"/>
<dbReference type="AlphaFoldDB" id="A0A401U674"/>
<dbReference type="Proteomes" id="UP000288227">
    <property type="component" value="Unassembled WGS sequence"/>
</dbReference>
<accession>A0A401U674</accession>
<dbReference type="RefSeq" id="WP_127121026.1">
    <property type="nucleotide sequence ID" value="NZ_BHXQ01000001.1"/>
</dbReference>
<dbReference type="PROSITE" id="PS51257">
    <property type="entry name" value="PROKAR_LIPOPROTEIN"/>
    <property type="match status" value="1"/>
</dbReference>
<comment type="caution">
    <text evidence="2">The sequence shown here is derived from an EMBL/GenBank/DDBJ whole genome shotgun (WGS) entry which is preliminary data.</text>
</comment>
<dbReference type="Pfam" id="PF13590">
    <property type="entry name" value="DUF4136"/>
    <property type="match status" value="1"/>
</dbReference>
<gene>
    <name evidence="2" type="ORF">SanaruYs_06000</name>
</gene>
<dbReference type="Gene3D" id="3.30.160.670">
    <property type="match status" value="1"/>
</dbReference>
<feature type="domain" description="DUF4136" evidence="1">
    <location>
        <begin position="22"/>
        <end position="174"/>
    </location>
</feature>
<name>A0A401U674_9BACT</name>
<protein>
    <submittedName>
        <fullName evidence="2">DUF4136 domain-containing protein</fullName>
    </submittedName>
</protein>
<proteinExistence type="predicted"/>
<keyword evidence="3" id="KW-1185">Reference proteome</keyword>
<dbReference type="InterPro" id="IPR025411">
    <property type="entry name" value="DUF4136"/>
</dbReference>
<sequence length="190" mass="22364">MKYFNILLAIILVSACSPQIQVYSDSDPGYAVQNLKYFDWSQKSDIEKSKNPLYYNELNDKRIKNAILEQLTMRGYTLSEVSPEMLIHYHIVVDDQSTIVRTEPYGYFYGPYWMRTRTDVYSYRKGSLIIDLMDAKTNNLIWRGWATTNLTSITPDEAEEIINLAIFKIFRRFPHSNKKQHQEVSIIRND</sequence>
<evidence type="ECO:0000259" key="1">
    <source>
        <dbReference type="Pfam" id="PF13590"/>
    </source>
</evidence>
<dbReference type="EMBL" id="BHXQ01000001">
    <property type="protein sequence ID" value="GCC50385.1"/>
    <property type="molecule type" value="Genomic_DNA"/>
</dbReference>
<reference evidence="2 3" key="1">
    <citation type="submission" date="2018-11" db="EMBL/GenBank/DDBJ databases">
        <title>Chryseotalea sanarue gen. nov., sp., nov., a member of the family Cytophagaceae, isolated from a brackish lake in Hamamatsu Japan.</title>
        <authorList>
            <person name="Maejima Y."/>
            <person name="Iino T."/>
            <person name="Muraguchi Y."/>
            <person name="Fukuda K."/>
            <person name="Ohkuma M."/>
            <person name="Moriuchi R."/>
            <person name="Dohra H."/>
            <person name="Kimbara K."/>
            <person name="Shintani M."/>
        </authorList>
    </citation>
    <scope>NUCLEOTIDE SEQUENCE [LARGE SCALE GENOMIC DNA]</scope>
    <source>
        <strain evidence="2 3">Ys</strain>
    </source>
</reference>